<dbReference type="SUPFAM" id="SSF50475">
    <property type="entry name" value="FMN-binding split barrel"/>
    <property type="match status" value="1"/>
</dbReference>
<evidence type="ECO:0000313" key="2">
    <source>
        <dbReference type="EMBL" id="OLP44309.1"/>
    </source>
</evidence>
<keyword evidence="3" id="KW-1185">Reference proteome</keyword>
<proteinExistence type="predicted"/>
<dbReference type="Gene3D" id="2.30.110.10">
    <property type="entry name" value="Electron Transport, Fmn-binding Protein, Chain A"/>
    <property type="match status" value="1"/>
</dbReference>
<gene>
    <name evidence="2" type="ORF">BJF95_07105</name>
</gene>
<evidence type="ECO:0000313" key="3">
    <source>
        <dbReference type="Proteomes" id="UP000186894"/>
    </source>
</evidence>
<dbReference type="Proteomes" id="UP000186894">
    <property type="component" value="Unassembled WGS sequence"/>
</dbReference>
<feature type="domain" description="CREG-like beta-barrel" evidence="1">
    <location>
        <begin position="13"/>
        <end position="157"/>
    </location>
</feature>
<dbReference type="InterPro" id="IPR014419">
    <property type="entry name" value="HutZ"/>
</dbReference>
<sequence>MPEKPSPIRPTTDEARQLVQDLLHKAKHVALAVLEPETGAPFVSRVLMATMPDGTLTLLVSQLSAHTKALLVDPRASLLVGEPGKGDPLAHPRVTLQCISEKIARDSQEHTAMRHVFLSRHPKAKLYIDFPDFLFLRLTPHSASLNGGFGKAFLLTKDDLLHPHPSAQCENTSTKPC</sequence>
<reference evidence="2 3" key="1">
    <citation type="submission" date="2016-09" db="EMBL/GenBank/DDBJ databases">
        <title>Rhizobium oryziradicis sp. nov., isolated from the root of rice.</title>
        <authorList>
            <person name="Zhao J."/>
            <person name="Zhang X."/>
        </authorList>
    </citation>
    <scope>NUCLEOTIDE SEQUENCE [LARGE SCALE GENOMIC DNA]</scope>
    <source>
        <strain evidence="2 3">N19</strain>
    </source>
</reference>
<dbReference type="STRING" id="1867956.BJF95_07105"/>
<dbReference type="EMBL" id="MKIM01000027">
    <property type="protein sequence ID" value="OLP44309.1"/>
    <property type="molecule type" value="Genomic_DNA"/>
</dbReference>
<evidence type="ECO:0000259" key="1">
    <source>
        <dbReference type="Pfam" id="PF13883"/>
    </source>
</evidence>
<comment type="caution">
    <text evidence="2">The sequence shown here is derived from an EMBL/GenBank/DDBJ whole genome shotgun (WGS) entry which is preliminary data.</text>
</comment>
<accession>A0A1Q8ZQI8</accession>
<organism evidence="2 3">
    <name type="scientific">Rhizobium oryziradicis</name>
    <dbReference type="NCBI Taxonomy" id="1867956"/>
    <lineage>
        <taxon>Bacteria</taxon>
        <taxon>Pseudomonadati</taxon>
        <taxon>Pseudomonadota</taxon>
        <taxon>Alphaproteobacteria</taxon>
        <taxon>Hyphomicrobiales</taxon>
        <taxon>Rhizobiaceae</taxon>
        <taxon>Rhizobium/Agrobacterium group</taxon>
        <taxon>Rhizobium</taxon>
    </lineage>
</organism>
<dbReference type="GO" id="GO:0005737">
    <property type="term" value="C:cytoplasm"/>
    <property type="evidence" value="ECO:0007669"/>
    <property type="project" value="UniProtKB-ARBA"/>
</dbReference>
<protein>
    <submittedName>
        <fullName evidence="2">Heme iron utilization protein</fullName>
    </submittedName>
</protein>
<dbReference type="AlphaFoldDB" id="A0A1Q8ZQI8"/>
<dbReference type="InterPro" id="IPR012349">
    <property type="entry name" value="Split_barrel_FMN-bd"/>
</dbReference>
<name>A0A1Q8ZQI8_9HYPH</name>
<dbReference type="Pfam" id="PF13883">
    <property type="entry name" value="CREG_beta-barrel"/>
    <property type="match status" value="1"/>
</dbReference>
<dbReference type="PIRSF" id="PIRSF004633">
    <property type="entry name" value="UCP_PLP_oxd"/>
    <property type="match status" value="1"/>
</dbReference>
<dbReference type="PANTHER" id="PTHR13343">
    <property type="entry name" value="CREG1 PROTEIN"/>
    <property type="match status" value="1"/>
</dbReference>
<dbReference type="PANTHER" id="PTHR13343:SF17">
    <property type="entry name" value="CELLULAR REPRESSOR OF E1A-STIMULATED GENES, ISOFORM A"/>
    <property type="match status" value="1"/>
</dbReference>
<dbReference type="OrthoDB" id="9814594at2"/>
<dbReference type="InterPro" id="IPR055343">
    <property type="entry name" value="CREG_beta-barrel"/>
</dbReference>